<dbReference type="GO" id="GO:0009294">
    <property type="term" value="P:DNA-mediated transformation"/>
    <property type="evidence" value="ECO:0007669"/>
    <property type="project" value="InterPro"/>
</dbReference>
<dbReference type="AlphaFoldDB" id="A0A2H0TGD8"/>
<proteinExistence type="inferred from homology"/>
<protein>
    <submittedName>
        <fullName evidence="4">DNA-protecting protein DprA</fullName>
    </submittedName>
</protein>
<dbReference type="Gene3D" id="3.40.50.450">
    <property type="match status" value="1"/>
</dbReference>
<dbReference type="NCBIfam" id="TIGR00732">
    <property type="entry name" value="dprA"/>
    <property type="match status" value="1"/>
</dbReference>
<dbReference type="PANTHER" id="PTHR43022">
    <property type="entry name" value="PROTEIN SMF"/>
    <property type="match status" value="1"/>
</dbReference>
<dbReference type="Pfam" id="PF17782">
    <property type="entry name" value="WHD_DprA"/>
    <property type="match status" value="1"/>
</dbReference>
<accession>A0A2H0TGD8</accession>
<dbReference type="Gene3D" id="1.10.10.10">
    <property type="entry name" value="Winged helix-like DNA-binding domain superfamily/Winged helix DNA-binding domain"/>
    <property type="match status" value="1"/>
</dbReference>
<dbReference type="InterPro" id="IPR036388">
    <property type="entry name" value="WH-like_DNA-bd_sf"/>
</dbReference>
<evidence type="ECO:0000313" key="4">
    <source>
        <dbReference type="EMBL" id="PIR70623.1"/>
    </source>
</evidence>
<reference evidence="5" key="1">
    <citation type="submission" date="2017-09" db="EMBL/GenBank/DDBJ databases">
        <title>Depth-based differentiation of microbial function through sediment-hosted aquifers and enrichment of novel symbionts in the deep terrestrial subsurface.</title>
        <authorList>
            <person name="Probst A.J."/>
            <person name="Ladd B."/>
            <person name="Jarett J.K."/>
            <person name="Geller-Mcgrath D.E."/>
            <person name="Sieber C.M.K."/>
            <person name="Emerson J.B."/>
            <person name="Anantharaman K."/>
            <person name="Thomas B.C."/>
            <person name="Malmstrom R."/>
            <person name="Stieglmeier M."/>
            <person name="Klingl A."/>
            <person name="Woyke T."/>
            <person name="Ryan C.M."/>
            <person name="Banfield J.F."/>
        </authorList>
    </citation>
    <scope>NUCLEOTIDE SEQUENCE [LARGE SCALE GENOMIC DNA]</scope>
</reference>
<dbReference type="PANTHER" id="PTHR43022:SF1">
    <property type="entry name" value="PROTEIN SMF"/>
    <property type="match status" value="1"/>
</dbReference>
<evidence type="ECO:0000259" key="3">
    <source>
        <dbReference type="Pfam" id="PF17782"/>
    </source>
</evidence>
<sequence>MNMSNEHMYGHALNLIPNTSTLKLEKLLNSLGSFENSWFAEENDLVGILSDNDYVKNVIEHRKNIKPEAELIKLENAGISLLSLNDPEYPALLREIPHPPPIFYFKGVIEKNKTPKVAIVGTRRASHYGMQTAFDLAAELSSAEVCVVSGLALGIDSAAHRGAIAGKTPTFAVLGSGLEKIYPSSNKGLAEKIIENRGAVISEFPPAFDAQKWTFPQRNRIIAGLAQATIVIEAPERSGSLITAGFALDANREVGAVPGEITSINSTGTNALLRKGAAVIRCAQDALELIKGVGYEQEAENLNETENLILSFLRDEPHDAEDLIKKSNCSASELTQKLTFLELKGAIKNKSGTFYIT</sequence>
<gene>
    <name evidence="4" type="primary">dprA</name>
    <name evidence="4" type="ORF">COU46_00390</name>
</gene>
<dbReference type="Proteomes" id="UP000229383">
    <property type="component" value="Unassembled WGS sequence"/>
</dbReference>
<dbReference type="Pfam" id="PF02481">
    <property type="entry name" value="DNA_processg_A"/>
    <property type="match status" value="1"/>
</dbReference>
<dbReference type="EMBL" id="PFCN01000007">
    <property type="protein sequence ID" value="PIR70623.1"/>
    <property type="molecule type" value="Genomic_DNA"/>
</dbReference>
<organism evidence="4 5">
    <name type="scientific">Candidatus Niyogibacteria bacterium CG10_big_fil_rev_8_21_14_0_10_42_19</name>
    <dbReference type="NCBI Taxonomy" id="1974725"/>
    <lineage>
        <taxon>Bacteria</taxon>
        <taxon>Candidatus Niyogiibacteriota</taxon>
    </lineage>
</organism>
<comment type="caution">
    <text evidence="4">The sequence shown here is derived from an EMBL/GenBank/DDBJ whole genome shotgun (WGS) entry which is preliminary data.</text>
</comment>
<dbReference type="SUPFAM" id="SSF102405">
    <property type="entry name" value="MCP/YpsA-like"/>
    <property type="match status" value="1"/>
</dbReference>
<dbReference type="InterPro" id="IPR041614">
    <property type="entry name" value="DprA_WH"/>
</dbReference>
<evidence type="ECO:0000313" key="5">
    <source>
        <dbReference type="Proteomes" id="UP000229383"/>
    </source>
</evidence>
<name>A0A2H0TGD8_9BACT</name>
<feature type="domain" description="Smf/DprA SLOG" evidence="2">
    <location>
        <begin position="81"/>
        <end position="290"/>
    </location>
</feature>
<feature type="domain" description="DprA winged helix" evidence="3">
    <location>
        <begin position="297"/>
        <end position="352"/>
    </location>
</feature>
<evidence type="ECO:0000259" key="2">
    <source>
        <dbReference type="Pfam" id="PF02481"/>
    </source>
</evidence>
<dbReference type="InterPro" id="IPR003488">
    <property type="entry name" value="DprA"/>
</dbReference>
<comment type="similarity">
    <text evidence="1">Belongs to the DprA/Smf family.</text>
</comment>
<dbReference type="InterPro" id="IPR057666">
    <property type="entry name" value="DrpA_SLOG"/>
</dbReference>
<evidence type="ECO:0000256" key="1">
    <source>
        <dbReference type="ARBA" id="ARBA00006525"/>
    </source>
</evidence>